<keyword evidence="2" id="KW-0805">Transcription regulation</keyword>
<dbReference type="InterPro" id="IPR044835">
    <property type="entry name" value="ARF_plant"/>
</dbReference>
<dbReference type="AlphaFoldDB" id="A0AAD8HBU4"/>
<gene>
    <name evidence="6" type="ORF">POM88_039785</name>
</gene>
<comment type="subcellular location">
    <subcellularLocation>
        <location evidence="1">Nucleus</location>
    </subcellularLocation>
</comment>
<sequence length="115" mass="12809">MVYYFPQGLMEQLQAFTNQELAQHIPKFNLSSKILCLGQRETDEVNAQITLYPEVEQAEPTSPDPIIADPPKLPIHSFVKILTASDTSTHGGFSVLRKHTIECLPLLDMAQAIST</sequence>
<dbReference type="EMBL" id="JAUIZM010000009">
    <property type="protein sequence ID" value="KAK1364224.1"/>
    <property type="molecule type" value="Genomic_DNA"/>
</dbReference>
<dbReference type="SUPFAM" id="SSF101936">
    <property type="entry name" value="DNA-binding pseudobarrel domain"/>
    <property type="match status" value="1"/>
</dbReference>
<name>A0AAD8HBU4_9APIA</name>
<keyword evidence="4" id="KW-0804">Transcription</keyword>
<accession>A0AAD8HBU4</accession>
<evidence type="ECO:0000256" key="2">
    <source>
        <dbReference type="ARBA" id="ARBA00023015"/>
    </source>
</evidence>
<dbReference type="GO" id="GO:0006355">
    <property type="term" value="P:regulation of DNA-templated transcription"/>
    <property type="evidence" value="ECO:0007669"/>
    <property type="project" value="InterPro"/>
</dbReference>
<dbReference type="InterPro" id="IPR015300">
    <property type="entry name" value="DNA-bd_pseudobarrel_sf"/>
</dbReference>
<organism evidence="6 7">
    <name type="scientific">Heracleum sosnowskyi</name>
    <dbReference type="NCBI Taxonomy" id="360622"/>
    <lineage>
        <taxon>Eukaryota</taxon>
        <taxon>Viridiplantae</taxon>
        <taxon>Streptophyta</taxon>
        <taxon>Embryophyta</taxon>
        <taxon>Tracheophyta</taxon>
        <taxon>Spermatophyta</taxon>
        <taxon>Magnoliopsida</taxon>
        <taxon>eudicotyledons</taxon>
        <taxon>Gunneridae</taxon>
        <taxon>Pentapetalae</taxon>
        <taxon>asterids</taxon>
        <taxon>campanulids</taxon>
        <taxon>Apiales</taxon>
        <taxon>Apiaceae</taxon>
        <taxon>Apioideae</taxon>
        <taxon>apioid superclade</taxon>
        <taxon>Tordylieae</taxon>
        <taxon>Tordyliinae</taxon>
        <taxon>Heracleum</taxon>
    </lineage>
</organism>
<dbReference type="PANTHER" id="PTHR31384">
    <property type="entry name" value="AUXIN RESPONSE FACTOR 4-RELATED"/>
    <property type="match status" value="1"/>
</dbReference>
<keyword evidence="3" id="KW-0238">DNA-binding</keyword>
<evidence type="ECO:0000256" key="3">
    <source>
        <dbReference type="ARBA" id="ARBA00023125"/>
    </source>
</evidence>
<dbReference type="PANTHER" id="PTHR31384:SF8">
    <property type="entry name" value="AUXIN RESPONSE FACTOR 11"/>
    <property type="match status" value="1"/>
</dbReference>
<comment type="caution">
    <text evidence="6">The sequence shown here is derived from an EMBL/GenBank/DDBJ whole genome shotgun (WGS) entry which is preliminary data.</text>
</comment>
<protein>
    <submittedName>
        <fullName evidence="6">Auxin response factor</fullName>
    </submittedName>
</protein>
<dbReference type="GO" id="GO:0009725">
    <property type="term" value="P:response to hormone"/>
    <property type="evidence" value="ECO:0007669"/>
    <property type="project" value="InterPro"/>
</dbReference>
<proteinExistence type="predicted"/>
<evidence type="ECO:0000256" key="5">
    <source>
        <dbReference type="ARBA" id="ARBA00023242"/>
    </source>
</evidence>
<dbReference type="Gene3D" id="2.40.330.10">
    <property type="entry name" value="DNA-binding pseudobarrel domain"/>
    <property type="match status" value="1"/>
</dbReference>
<keyword evidence="5" id="KW-0539">Nucleus</keyword>
<evidence type="ECO:0000313" key="7">
    <source>
        <dbReference type="Proteomes" id="UP001237642"/>
    </source>
</evidence>
<dbReference type="GO" id="GO:0005634">
    <property type="term" value="C:nucleus"/>
    <property type="evidence" value="ECO:0007669"/>
    <property type="project" value="UniProtKB-SubCell"/>
</dbReference>
<evidence type="ECO:0000313" key="6">
    <source>
        <dbReference type="EMBL" id="KAK1364224.1"/>
    </source>
</evidence>
<keyword evidence="7" id="KW-1185">Reference proteome</keyword>
<dbReference type="Proteomes" id="UP001237642">
    <property type="component" value="Unassembled WGS sequence"/>
</dbReference>
<evidence type="ECO:0000256" key="4">
    <source>
        <dbReference type="ARBA" id="ARBA00023163"/>
    </source>
</evidence>
<reference evidence="6" key="1">
    <citation type="submission" date="2023-02" db="EMBL/GenBank/DDBJ databases">
        <title>Genome of toxic invasive species Heracleum sosnowskyi carries increased number of genes despite the absence of recent whole-genome duplications.</title>
        <authorList>
            <person name="Schelkunov M."/>
            <person name="Shtratnikova V."/>
            <person name="Makarenko M."/>
            <person name="Klepikova A."/>
            <person name="Omelchenko D."/>
            <person name="Novikova G."/>
            <person name="Obukhova E."/>
            <person name="Bogdanov V."/>
            <person name="Penin A."/>
            <person name="Logacheva M."/>
        </authorList>
    </citation>
    <scope>NUCLEOTIDE SEQUENCE</scope>
    <source>
        <strain evidence="6">Hsosn_3</strain>
        <tissue evidence="6">Leaf</tissue>
    </source>
</reference>
<evidence type="ECO:0000256" key="1">
    <source>
        <dbReference type="ARBA" id="ARBA00004123"/>
    </source>
</evidence>
<reference evidence="6" key="2">
    <citation type="submission" date="2023-05" db="EMBL/GenBank/DDBJ databases">
        <authorList>
            <person name="Schelkunov M.I."/>
        </authorList>
    </citation>
    <scope>NUCLEOTIDE SEQUENCE</scope>
    <source>
        <strain evidence="6">Hsosn_3</strain>
        <tissue evidence="6">Leaf</tissue>
    </source>
</reference>
<dbReference type="GO" id="GO:0003677">
    <property type="term" value="F:DNA binding"/>
    <property type="evidence" value="ECO:0007669"/>
    <property type="project" value="UniProtKB-KW"/>
</dbReference>